<accession>A0A4Z1HDC2</accession>
<protein>
    <submittedName>
        <fullName evidence="1">Uncharacterized protein</fullName>
    </submittedName>
</protein>
<evidence type="ECO:0000313" key="2">
    <source>
        <dbReference type="Proteomes" id="UP000297814"/>
    </source>
</evidence>
<name>A0A4Z1HDC2_9HELO</name>
<dbReference type="EMBL" id="PQXK01000004">
    <property type="protein sequence ID" value="TGO42987.1"/>
    <property type="molecule type" value="Genomic_DNA"/>
</dbReference>
<dbReference type="Proteomes" id="UP000297814">
    <property type="component" value="Unassembled WGS sequence"/>
</dbReference>
<evidence type="ECO:0000313" key="1">
    <source>
        <dbReference type="EMBL" id="TGO42987.1"/>
    </source>
</evidence>
<gene>
    <name evidence="1" type="ORF">BHYA_0004g01140</name>
</gene>
<sequence length="163" mass="18602">MFTPTSTGTSGSSRIEMLSKDPERYKAQGMVDLATHVNNYEGPCRLFDNFDLEIMAKAFRNVLSADLQRVTEQKALKEGLLHVIQNFEYPEDWYIVPMAFEKMKESNHRPFANIIGDMFKTGSVRITDAADLTVEEVLDWEAKNQDTRRANAYNVEGNRCIAN</sequence>
<proteinExistence type="predicted"/>
<comment type="caution">
    <text evidence="1">The sequence shown here is derived from an EMBL/GenBank/DDBJ whole genome shotgun (WGS) entry which is preliminary data.</text>
</comment>
<organism evidence="1 2">
    <name type="scientific">Botrytis hyacinthi</name>
    <dbReference type="NCBI Taxonomy" id="278943"/>
    <lineage>
        <taxon>Eukaryota</taxon>
        <taxon>Fungi</taxon>
        <taxon>Dikarya</taxon>
        <taxon>Ascomycota</taxon>
        <taxon>Pezizomycotina</taxon>
        <taxon>Leotiomycetes</taxon>
        <taxon>Helotiales</taxon>
        <taxon>Sclerotiniaceae</taxon>
        <taxon>Botrytis</taxon>
    </lineage>
</organism>
<reference evidence="1 2" key="1">
    <citation type="submission" date="2017-12" db="EMBL/GenBank/DDBJ databases">
        <title>Comparative genomics of Botrytis spp.</title>
        <authorList>
            <person name="Valero-Jimenez C.A."/>
            <person name="Tapia P."/>
            <person name="Veloso J."/>
            <person name="Silva-Moreno E."/>
            <person name="Staats M."/>
            <person name="Valdes J.H."/>
            <person name="Van Kan J.A.L."/>
        </authorList>
    </citation>
    <scope>NUCLEOTIDE SEQUENCE [LARGE SCALE GENOMIC DNA]</scope>
    <source>
        <strain evidence="1 2">Bh0001</strain>
    </source>
</reference>
<dbReference type="AlphaFoldDB" id="A0A4Z1HDC2"/>
<keyword evidence="2" id="KW-1185">Reference proteome</keyword>